<dbReference type="HOGENOM" id="CLU_046558_0_0_1"/>
<sequence>MSYSIRNSFRPLIRSKGVWRKPAHRVDQSWIHIQQLQSAEPGLVNGSYLPASTTANSASSPDAKFQVLGAPYSLLSVTLSASQNLYTRRGTLVGLSGKADNISSTSPITALISTRSACTTFSVVELNGSVDWMITQEKALLAWTGHTLRIIPKLAKQLSLSHWGNSEVTGRGLLALVGTGQFYSVELKAGEQYICHPSNVVAYTTTAASPRPYRFKSTILPFQIPSIGLGQRLSDSNFIKNMSDTDTWKASLKLWHTIRTWTWRTILGERLFLQFDGPATILVQSRASRIADALTTRQVNEIADAPPGVTQEAVRKAAAKSGEAEATPKAKDDLISKTAVSGQSFASVMRDGKVEFHQTGDSQRK</sequence>
<dbReference type="Proteomes" id="UP000008142">
    <property type="component" value="Unassembled WGS sequence"/>
</dbReference>
<dbReference type="OMA" id="QTRCVQI"/>
<dbReference type="Gene3D" id="3.60.160.10">
    <property type="entry name" value="Mitochondrial biogenesis AIM24"/>
    <property type="match status" value="1"/>
</dbReference>
<organism evidence="8">
    <name type="scientific">Ajellomyces capsulatus (strain H88)</name>
    <name type="common">Darling's disease fungus</name>
    <name type="synonym">Histoplasma capsulatum</name>
    <dbReference type="NCBI Taxonomy" id="544711"/>
    <lineage>
        <taxon>Eukaryota</taxon>
        <taxon>Fungi</taxon>
        <taxon>Dikarya</taxon>
        <taxon>Ascomycota</taxon>
        <taxon>Pezizomycotina</taxon>
        <taxon>Eurotiomycetes</taxon>
        <taxon>Eurotiomycetidae</taxon>
        <taxon>Onygenales</taxon>
        <taxon>Ajellomycetaceae</taxon>
        <taxon>Histoplasma</taxon>
    </lineage>
</organism>
<evidence type="ECO:0000256" key="5">
    <source>
        <dbReference type="ARBA" id="ARBA00023128"/>
    </source>
</evidence>
<accession>F0U7V7</accession>
<evidence type="ECO:0000256" key="2">
    <source>
        <dbReference type="ARBA" id="ARBA00009322"/>
    </source>
</evidence>
<name>F0U7V7_AJEC8</name>
<dbReference type="InterPro" id="IPR002838">
    <property type="entry name" value="AIM24"/>
</dbReference>
<dbReference type="InterPro" id="IPR016031">
    <property type="entry name" value="Trp_RNA-bd_attenuator-like_dom"/>
</dbReference>
<evidence type="ECO:0000256" key="3">
    <source>
        <dbReference type="ARBA" id="ARBA00013287"/>
    </source>
</evidence>
<dbReference type="VEuPathDB" id="FungiDB:I7I53_06359"/>
<keyword evidence="4" id="KW-0809">Transit peptide</keyword>
<dbReference type="Pfam" id="PF01987">
    <property type="entry name" value="AIM24"/>
    <property type="match status" value="1"/>
</dbReference>
<dbReference type="PANTHER" id="PTHR36959:SF2">
    <property type="entry name" value="ALTERED INHERITANCE OF MITOCHONDRIA PROTEIN 24, MITOCHONDRIAL"/>
    <property type="match status" value="1"/>
</dbReference>
<dbReference type="GO" id="GO:0007007">
    <property type="term" value="P:inner mitochondrial membrane organization"/>
    <property type="evidence" value="ECO:0007669"/>
    <property type="project" value="TreeGrafter"/>
</dbReference>
<keyword evidence="5 6" id="KW-0496">Mitochondrion</keyword>
<protein>
    <recommendedName>
        <fullName evidence="3 6">Altered inheritance of mitochondria protein 24, mitochondrial</fullName>
    </recommendedName>
</protein>
<comment type="similarity">
    <text evidence="2 6">Belongs to the AIM24 family.</text>
</comment>
<dbReference type="InterPro" id="IPR036983">
    <property type="entry name" value="AIM24_sf"/>
</dbReference>
<evidence type="ECO:0000256" key="6">
    <source>
        <dbReference type="RuleBase" id="RU363045"/>
    </source>
</evidence>
<proteinExistence type="inferred from homology"/>
<evidence type="ECO:0000256" key="1">
    <source>
        <dbReference type="ARBA" id="ARBA00004173"/>
    </source>
</evidence>
<dbReference type="SUPFAM" id="SSF51219">
    <property type="entry name" value="TRAP-like"/>
    <property type="match status" value="1"/>
</dbReference>
<dbReference type="GO" id="GO:0005743">
    <property type="term" value="C:mitochondrial inner membrane"/>
    <property type="evidence" value="ECO:0007669"/>
    <property type="project" value="TreeGrafter"/>
</dbReference>
<dbReference type="PANTHER" id="PTHR36959">
    <property type="entry name" value="ALTERED INHERITANCE OF MITOCHONDRIA PROTEIN 24, MITOCHONDRIAL"/>
    <property type="match status" value="1"/>
</dbReference>
<gene>
    <name evidence="7" type="ORF">HCEG_01831</name>
</gene>
<comment type="subcellular location">
    <subcellularLocation>
        <location evidence="1 6">Mitochondrion</location>
    </subcellularLocation>
</comment>
<evidence type="ECO:0000313" key="8">
    <source>
        <dbReference type="Proteomes" id="UP000008142"/>
    </source>
</evidence>
<dbReference type="OrthoDB" id="5295771at2759"/>
<dbReference type="AlphaFoldDB" id="F0U7V7"/>
<evidence type="ECO:0000256" key="4">
    <source>
        <dbReference type="ARBA" id="ARBA00022946"/>
    </source>
</evidence>
<reference evidence="8" key="1">
    <citation type="submission" date="2008-07" db="EMBL/GenBank/DDBJ databases">
        <title>Annotation of Ajellomyces capsulatus strain H88.</title>
        <authorList>
            <person name="Champion M."/>
            <person name="Cuomo C."/>
            <person name="Ma L.-J."/>
            <person name="Henn M.R."/>
            <person name="Sil A."/>
            <person name="Goldman B."/>
            <person name="Young S.K."/>
            <person name="Kodira C.D."/>
            <person name="Zeng Q."/>
            <person name="Koehrsen M."/>
            <person name="Alvarado L."/>
            <person name="Berlin A."/>
            <person name="Borenstein D."/>
            <person name="Chen Z."/>
            <person name="Engels R."/>
            <person name="Freedman E."/>
            <person name="Gellesch M."/>
            <person name="Goldberg J."/>
            <person name="Griggs A."/>
            <person name="Gujja S."/>
            <person name="Heiman D."/>
            <person name="Hepburn T."/>
            <person name="Howarth C."/>
            <person name="Jen D."/>
            <person name="Larson L."/>
            <person name="Lewis B."/>
            <person name="Mehta T."/>
            <person name="Park D."/>
            <person name="Pearson M."/>
            <person name="Roberts A."/>
            <person name="Saif S."/>
            <person name="Shea T."/>
            <person name="Shenoy N."/>
            <person name="Sisk P."/>
            <person name="Stolte C."/>
            <person name="Sykes S."/>
            <person name="Walk T."/>
            <person name="White J."/>
            <person name="Yandava C."/>
            <person name="Klein B."/>
            <person name="McEwen J.G."/>
            <person name="Puccia R."/>
            <person name="Goldman G.H."/>
            <person name="Felipe M.S."/>
            <person name="Nino-Vega G."/>
            <person name="San-Blas G."/>
            <person name="Taylor J."/>
            <person name="Mendoza L."/>
            <person name="Galagan J."/>
            <person name="Nusbaum C."/>
            <person name="Birren B."/>
        </authorList>
    </citation>
    <scope>NUCLEOTIDE SEQUENCE [LARGE SCALE GENOMIC DNA]</scope>
    <source>
        <strain evidence="8">H88</strain>
    </source>
</reference>
<evidence type="ECO:0000313" key="7">
    <source>
        <dbReference type="EMBL" id="EGC42469.1"/>
    </source>
</evidence>
<dbReference type="EMBL" id="DS990636">
    <property type="protein sequence ID" value="EGC42469.1"/>
    <property type="molecule type" value="Genomic_DNA"/>
</dbReference>